<dbReference type="PANTHER" id="PTHR38039:SF1">
    <property type="entry name" value="TOXIN YOEB"/>
    <property type="match status" value="1"/>
</dbReference>
<evidence type="ECO:0000313" key="7">
    <source>
        <dbReference type="EMBL" id="QHX42696.1"/>
    </source>
</evidence>
<dbReference type="EMBL" id="CP048020">
    <property type="protein sequence ID" value="QHX42696.1"/>
    <property type="molecule type" value="Genomic_DNA"/>
</dbReference>
<name>A0A6P1XYP7_9SPIR</name>
<dbReference type="Pfam" id="PF06769">
    <property type="entry name" value="YoeB_toxin"/>
    <property type="match status" value="1"/>
</dbReference>
<evidence type="ECO:0000256" key="1">
    <source>
        <dbReference type="ARBA" id="ARBA00008172"/>
    </source>
</evidence>
<dbReference type="InterPro" id="IPR035093">
    <property type="entry name" value="RelE/ParE_toxin_dom_sf"/>
</dbReference>
<gene>
    <name evidence="7" type="ORF">GWP43_03680</name>
</gene>
<dbReference type="InterPro" id="IPR009614">
    <property type="entry name" value="YoeB_toxin"/>
</dbReference>
<keyword evidence="2" id="KW-1277">Toxin-antitoxin system</keyword>
<keyword evidence="5" id="KW-0378">Hydrolase</keyword>
<dbReference type="Gene3D" id="3.30.2310.20">
    <property type="entry name" value="RelE-like"/>
    <property type="match status" value="1"/>
</dbReference>
<evidence type="ECO:0000256" key="6">
    <source>
        <dbReference type="ARBA" id="ARBA00030388"/>
    </source>
</evidence>
<sequence length="86" mass="10583">MNKLFTDEAWNDYIYWFNTDKKILEKINDLIKEIERTPFTGKGKPEPLKHALSGYWSRRINQEHRIVYQADEKQLVFISFRYHYKK</sequence>
<organism evidence="7 8">
    <name type="scientific">Treponema vincentii</name>
    <dbReference type="NCBI Taxonomy" id="69710"/>
    <lineage>
        <taxon>Bacteria</taxon>
        <taxon>Pseudomonadati</taxon>
        <taxon>Spirochaetota</taxon>
        <taxon>Spirochaetia</taxon>
        <taxon>Spirochaetales</taxon>
        <taxon>Treponemataceae</taxon>
        <taxon>Treponema</taxon>
    </lineage>
</organism>
<evidence type="ECO:0000256" key="5">
    <source>
        <dbReference type="ARBA" id="ARBA00022801"/>
    </source>
</evidence>
<dbReference type="SUPFAM" id="SSF143011">
    <property type="entry name" value="RelE-like"/>
    <property type="match status" value="1"/>
</dbReference>
<evidence type="ECO:0000313" key="8">
    <source>
        <dbReference type="Proteomes" id="UP000464374"/>
    </source>
</evidence>
<dbReference type="Proteomes" id="UP000464374">
    <property type="component" value="Chromosome"/>
</dbReference>
<dbReference type="GO" id="GO:0004519">
    <property type="term" value="F:endonuclease activity"/>
    <property type="evidence" value="ECO:0007669"/>
    <property type="project" value="UniProtKB-KW"/>
</dbReference>
<dbReference type="RefSeq" id="WP_162662792.1">
    <property type="nucleotide sequence ID" value="NZ_CP048020.1"/>
</dbReference>
<dbReference type="AlphaFoldDB" id="A0A6P1XYP7"/>
<comment type="similarity">
    <text evidence="1">Belongs to the YoeB family.</text>
</comment>
<dbReference type="GO" id="GO:0006401">
    <property type="term" value="P:RNA catabolic process"/>
    <property type="evidence" value="ECO:0007669"/>
    <property type="project" value="InterPro"/>
</dbReference>
<reference evidence="7 8" key="1">
    <citation type="submission" date="2020-01" db="EMBL/GenBank/DDBJ databases">
        <title>Complete genome sequence of a human oral phylogroup 1 Treponema sp. strain ATCC 700766, originally isolated from periodontitis dental plaque.</title>
        <authorList>
            <person name="Chan Y."/>
            <person name="Huo Y.-B."/>
            <person name="Yu X.-L."/>
            <person name="Zeng H."/>
            <person name="Leung W.-K."/>
            <person name="Watt R.M."/>
        </authorList>
    </citation>
    <scope>NUCLEOTIDE SEQUENCE [LARGE SCALE GENOMIC DNA]</scope>
    <source>
        <strain evidence="7 8">OMZ 804</strain>
    </source>
</reference>
<evidence type="ECO:0000256" key="3">
    <source>
        <dbReference type="ARBA" id="ARBA00022722"/>
    </source>
</evidence>
<dbReference type="PANTHER" id="PTHR38039">
    <property type="entry name" value="TOXIN YOEB"/>
    <property type="match status" value="1"/>
</dbReference>
<dbReference type="KEGG" id="trz:GWP43_03680"/>
<accession>A0A6P1XYP7</accession>
<keyword evidence="3" id="KW-0540">Nuclease</keyword>
<keyword evidence="4" id="KW-0255">Endonuclease</keyword>
<evidence type="ECO:0000256" key="2">
    <source>
        <dbReference type="ARBA" id="ARBA00022649"/>
    </source>
</evidence>
<dbReference type="GO" id="GO:0016787">
    <property type="term" value="F:hydrolase activity"/>
    <property type="evidence" value="ECO:0007669"/>
    <property type="project" value="UniProtKB-KW"/>
</dbReference>
<dbReference type="NCBIfam" id="TIGR02116">
    <property type="entry name" value="toxin_Txe_YoeB"/>
    <property type="match status" value="1"/>
</dbReference>
<protein>
    <recommendedName>
        <fullName evidence="6">Putative mRNA interferase YoeB</fullName>
    </recommendedName>
</protein>
<evidence type="ECO:0000256" key="4">
    <source>
        <dbReference type="ARBA" id="ARBA00022759"/>
    </source>
</evidence>
<proteinExistence type="inferred from homology"/>